<reference evidence="3 4" key="1">
    <citation type="submission" date="2023-07" db="EMBL/GenBank/DDBJ databases">
        <title>Comparative genomics of wheat-associated soil bacteria to identify genetic determinants of phenazine resistance.</title>
        <authorList>
            <person name="Mouncey N."/>
        </authorList>
    </citation>
    <scope>NUCLEOTIDE SEQUENCE [LARGE SCALE GENOMIC DNA]</scope>
    <source>
        <strain evidence="3 4">V3I3</strain>
    </source>
</reference>
<sequence length="286" mass="30004">MTDVPGCCFTGRMQTDLVLAPLGADLPELLDAARAADTGGFDTVWTYDHFSGLVDRKPWSRDPFVTLGAIAATTSRVNLGLLVANPANRHPVQLACAINSLQSLAPGRIRLGIGSGSSPKSQWSAEHAALGRPLPGAAVRRAMLTETVAVLRAVWRGEAFDGEHFSAAAAMAVTDGAELPPIVIGGRTAETIEYACDHADGMNLLAADLVADGQLDDRVAEIRSRAPEGFEVSVFAPLELDHPLGGDPEHFATLGIDRRTLWVQSPIDAGQIAAIAANLATNLATA</sequence>
<dbReference type="EMBL" id="JAUSYY010000001">
    <property type="protein sequence ID" value="MDQ0893589.1"/>
    <property type="molecule type" value="Genomic_DNA"/>
</dbReference>
<keyword evidence="4" id="KW-1185">Reference proteome</keyword>
<dbReference type="Gene3D" id="3.20.20.30">
    <property type="entry name" value="Luciferase-like domain"/>
    <property type="match status" value="1"/>
</dbReference>
<dbReference type="InterPro" id="IPR050564">
    <property type="entry name" value="F420-G6PD/mer"/>
</dbReference>
<evidence type="ECO:0000259" key="2">
    <source>
        <dbReference type="Pfam" id="PF00296"/>
    </source>
</evidence>
<dbReference type="PANTHER" id="PTHR43244:SF1">
    <property type="entry name" value="5,10-METHYLENETETRAHYDROMETHANOPTERIN REDUCTASE"/>
    <property type="match status" value="1"/>
</dbReference>
<dbReference type="InterPro" id="IPR011251">
    <property type="entry name" value="Luciferase-like_dom"/>
</dbReference>
<dbReference type="Proteomes" id="UP001239083">
    <property type="component" value="Unassembled WGS sequence"/>
</dbReference>
<dbReference type="PANTHER" id="PTHR43244">
    <property type="match status" value="1"/>
</dbReference>
<protein>
    <submittedName>
        <fullName evidence="3">Alkanesulfonate monooxygenase SsuD/methylene tetrahydromethanopterin reductase-like flavin-dependent oxidoreductase (Luciferase family)</fullName>
    </submittedName>
</protein>
<feature type="domain" description="Luciferase-like" evidence="2">
    <location>
        <begin position="21"/>
        <end position="237"/>
    </location>
</feature>
<evidence type="ECO:0000256" key="1">
    <source>
        <dbReference type="ARBA" id="ARBA00023002"/>
    </source>
</evidence>
<dbReference type="Pfam" id="PF00296">
    <property type="entry name" value="Bac_luciferase"/>
    <property type="match status" value="1"/>
</dbReference>
<accession>A0ABU0R972</accession>
<name>A0ABU0R972_9MICO</name>
<dbReference type="InterPro" id="IPR036661">
    <property type="entry name" value="Luciferase-like_sf"/>
</dbReference>
<evidence type="ECO:0000313" key="3">
    <source>
        <dbReference type="EMBL" id="MDQ0893589.1"/>
    </source>
</evidence>
<gene>
    <name evidence="3" type="ORF">QFZ26_001144</name>
</gene>
<comment type="caution">
    <text evidence="3">The sequence shown here is derived from an EMBL/GenBank/DDBJ whole genome shotgun (WGS) entry which is preliminary data.</text>
</comment>
<proteinExistence type="predicted"/>
<organism evidence="3 4">
    <name type="scientific">Agromyces ramosus</name>
    <dbReference type="NCBI Taxonomy" id="33879"/>
    <lineage>
        <taxon>Bacteria</taxon>
        <taxon>Bacillati</taxon>
        <taxon>Actinomycetota</taxon>
        <taxon>Actinomycetes</taxon>
        <taxon>Micrococcales</taxon>
        <taxon>Microbacteriaceae</taxon>
        <taxon>Agromyces</taxon>
    </lineage>
</organism>
<evidence type="ECO:0000313" key="4">
    <source>
        <dbReference type="Proteomes" id="UP001239083"/>
    </source>
</evidence>
<dbReference type="SUPFAM" id="SSF51679">
    <property type="entry name" value="Bacterial luciferase-like"/>
    <property type="match status" value="1"/>
</dbReference>
<keyword evidence="1" id="KW-0560">Oxidoreductase</keyword>